<keyword evidence="7" id="KW-1185">Reference proteome</keyword>
<evidence type="ECO:0000313" key="8">
    <source>
        <dbReference type="Proteomes" id="UP000663877"/>
    </source>
</evidence>
<name>A0A815ZIG1_9BILA</name>
<comment type="caution">
    <text evidence="4">The sequence shown here is derived from an EMBL/GenBank/DDBJ whole genome shotgun (WGS) entry which is preliminary data.</text>
</comment>
<protein>
    <recommendedName>
        <fullName evidence="2">FAD dependent oxidoreductase domain-containing protein</fullName>
    </recommendedName>
</protein>
<dbReference type="EMBL" id="CAJNOI010007090">
    <property type="protein sequence ID" value="CAF1585200.1"/>
    <property type="molecule type" value="Genomic_DNA"/>
</dbReference>
<dbReference type="InterPro" id="IPR036188">
    <property type="entry name" value="FAD/NAD-bd_sf"/>
</dbReference>
<evidence type="ECO:0000256" key="1">
    <source>
        <dbReference type="ARBA" id="ARBA00023002"/>
    </source>
</evidence>
<organism evidence="4 8">
    <name type="scientific">Adineta steineri</name>
    <dbReference type="NCBI Taxonomy" id="433720"/>
    <lineage>
        <taxon>Eukaryota</taxon>
        <taxon>Metazoa</taxon>
        <taxon>Spiralia</taxon>
        <taxon>Gnathifera</taxon>
        <taxon>Rotifera</taxon>
        <taxon>Eurotatoria</taxon>
        <taxon>Bdelloidea</taxon>
        <taxon>Adinetida</taxon>
        <taxon>Adinetidae</taxon>
        <taxon>Adineta</taxon>
    </lineage>
</organism>
<accession>A0A815ZIG1</accession>
<dbReference type="PANTHER" id="PTHR13847">
    <property type="entry name" value="SARCOSINE DEHYDROGENASE-RELATED"/>
    <property type="match status" value="1"/>
</dbReference>
<evidence type="ECO:0000313" key="3">
    <source>
        <dbReference type="EMBL" id="CAF1585200.1"/>
    </source>
</evidence>
<feature type="domain" description="FAD dependent oxidoreductase" evidence="2">
    <location>
        <begin position="13"/>
        <end position="131"/>
    </location>
</feature>
<dbReference type="AlphaFoldDB" id="A0A815ZIG1"/>
<dbReference type="PANTHER" id="PTHR13847:SF289">
    <property type="entry name" value="GLYCINE OXIDASE"/>
    <property type="match status" value="1"/>
</dbReference>
<dbReference type="EMBL" id="CAJNOM010007520">
    <property type="protein sequence ID" value="CAF1675873.1"/>
    <property type="molecule type" value="Genomic_DNA"/>
</dbReference>
<evidence type="ECO:0000313" key="4">
    <source>
        <dbReference type="EMBL" id="CAF1585209.1"/>
    </source>
</evidence>
<sequence>GYVVEITTPPNIPLPSMNLVDDVNKLYISALKPTTKQGLVRVSGLAEFAGWKDIGILSEPDRAQYLYEQTIHWLPHLGFYEKAFHSCSRPVSADDVPLIGRCDNFDNLFVNCGHGSKGWTLAFGSAALLANVINQKEYVKESEDINPEPYSPNRF</sequence>
<dbReference type="InterPro" id="IPR006076">
    <property type="entry name" value="FAD-dep_OxRdtase"/>
</dbReference>
<reference evidence="4" key="1">
    <citation type="submission" date="2021-02" db="EMBL/GenBank/DDBJ databases">
        <authorList>
            <person name="Nowell W R."/>
        </authorList>
    </citation>
    <scope>NUCLEOTIDE SEQUENCE</scope>
</reference>
<dbReference type="Gene3D" id="3.30.9.10">
    <property type="entry name" value="D-Amino Acid Oxidase, subunit A, domain 2"/>
    <property type="match status" value="1"/>
</dbReference>
<feature type="non-terminal residue" evidence="4">
    <location>
        <position position="1"/>
    </location>
</feature>
<dbReference type="Proteomes" id="UP000663877">
    <property type="component" value="Unassembled WGS sequence"/>
</dbReference>
<gene>
    <name evidence="3" type="ORF">BJG266_LOCUS49095</name>
    <name evidence="4" type="ORF">BJG266_LOCUS49096</name>
    <name evidence="5" type="ORF">QVE165_LOCUS66173</name>
    <name evidence="6" type="ORF">QVE165_LOCUS66175</name>
</gene>
<proteinExistence type="predicted"/>
<evidence type="ECO:0000259" key="2">
    <source>
        <dbReference type="Pfam" id="PF01266"/>
    </source>
</evidence>
<dbReference type="OrthoDB" id="10012422at2759"/>
<dbReference type="GO" id="GO:0005737">
    <property type="term" value="C:cytoplasm"/>
    <property type="evidence" value="ECO:0007669"/>
    <property type="project" value="TreeGrafter"/>
</dbReference>
<keyword evidence="1" id="KW-0560">Oxidoreductase</keyword>
<evidence type="ECO:0000313" key="7">
    <source>
        <dbReference type="Proteomes" id="UP000663832"/>
    </source>
</evidence>
<evidence type="ECO:0000313" key="5">
    <source>
        <dbReference type="EMBL" id="CAF1675860.1"/>
    </source>
</evidence>
<dbReference type="Gene3D" id="3.50.50.60">
    <property type="entry name" value="FAD/NAD(P)-binding domain"/>
    <property type="match status" value="1"/>
</dbReference>
<dbReference type="Pfam" id="PF01266">
    <property type="entry name" value="DAO"/>
    <property type="match status" value="1"/>
</dbReference>
<evidence type="ECO:0000313" key="6">
    <source>
        <dbReference type="EMBL" id="CAF1675873.1"/>
    </source>
</evidence>
<dbReference type="EMBL" id="CAJNOI010007091">
    <property type="protein sequence ID" value="CAF1585209.1"/>
    <property type="molecule type" value="Genomic_DNA"/>
</dbReference>
<dbReference type="EMBL" id="CAJNOM010007518">
    <property type="protein sequence ID" value="CAF1675860.1"/>
    <property type="molecule type" value="Genomic_DNA"/>
</dbReference>
<dbReference type="GO" id="GO:0016491">
    <property type="term" value="F:oxidoreductase activity"/>
    <property type="evidence" value="ECO:0007669"/>
    <property type="project" value="UniProtKB-KW"/>
</dbReference>
<dbReference type="Proteomes" id="UP000663832">
    <property type="component" value="Unassembled WGS sequence"/>
</dbReference>